<evidence type="ECO:0000313" key="3">
    <source>
        <dbReference type="Proteomes" id="UP001437256"/>
    </source>
</evidence>
<dbReference type="Proteomes" id="UP001437256">
    <property type="component" value="Unassembled WGS sequence"/>
</dbReference>
<organism evidence="2 3">
    <name type="scientific">Marasmius tenuissimus</name>
    <dbReference type="NCBI Taxonomy" id="585030"/>
    <lineage>
        <taxon>Eukaryota</taxon>
        <taxon>Fungi</taxon>
        <taxon>Dikarya</taxon>
        <taxon>Basidiomycota</taxon>
        <taxon>Agaricomycotina</taxon>
        <taxon>Agaricomycetes</taxon>
        <taxon>Agaricomycetidae</taxon>
        <taxon>Agaricales</taxon>
        <taxon>Marasmiineae</taxon>
        <taxon>Marasmiaceae</taxon>
        <taxon>Marasmius</taxon>
    </lineage>
</organism>
<gene>
    <name evidence="2" type="ORF">AAF712_013966</name>
</gene>
<comment type="caution">
    <text evidence="2">The sequence shown here is derived from an EMBL/GenBank/DDBJ whole genome shotgun (WGS) entry which is preliminary data.</text>
</comment>
<protein>
    <recommendedName>
        <fullName evidence="1">MACPF domain-containing protein</fullName>
    </recommendedName>
</protein>
<proteinExistence type="predicted"/>
<keyword evidence="3" id="KW-1185">Reference proteome</keyword>
<name>A0ABR2ZEB7_9AGAR</name>
<dbReference type="PROSITE" id="PS51412">
    <property type="entry name" value="MACPF_2"/>
    <property type="match status" value="1"/>
</dbReference>
<dbReference type="EMBL" id="JBBXMP010000237">
    <property type="protein sequence ID" value="KAL0059279.1"/>
    <property type="molecule type" value="Genomic_DNA"/>
</dbReference>
<accession>A0ABR2ZEB7</accession>
<evidence type="ECO:0000259" key="1">
    <source>
        <dbReference type="PROSITE" id="PS51412"/>
    </source>
</evidence>
<sequence length="317" mass="35600">MAELPASGLLGYSMNMATARPPLTPNQTSRHILQFDQDEARPVDIDGQTYSVPRHIAVSQNLPGGETFTTFPTGQEAIANFESNPGLIPRLLHIAGGDSVLKAITTKCIRPDDQYAFYSLRQPRFSATLSNFNTLFKPDSNSFLSTVRRLPPFSGQNQSAVAQYQAFFQRFGSHIVTGVEYGSTYQFINWADRTQPGVNDAWDELVKADYDGIPSRGQFDEKIKETDQYKQYLRLKQHIEGMGGGDQELAQSILRSPNYQTFQEWKATGVGQDISPVYFSLVDIWMLMKNSDNIDVVRAAMDVMAAYEWFVNHGELN</sequence>
<dbReference type="Pfam" id="PF01823">
    <property type="entry name" value="MACPF"/>
    <property type="match status" value="1"/>
</dbReference>
<dbReference type="InterPro" id="IPR020864">
    <property type="entry name" value="MACPF"/>
</dbReference>
<evidence type="ECO:0000313" key="2">
    <source>
        <dbReference type="EMBL" id="KAL0059279.1"/>
    </source>
</evidence>
<reference evidence="2 3" key="1">
    <citation type="submission" date="2024-05" db="EMBL/GenBank/DDBJ databases">
        <title>A draft genome resource for the thread blight pathogen Marasmius tenuissimus strain MS-2.</title>
        <authorList>
            <person name="Yulfo-Soto G.E."/>
            <person name="Baruah I.K."/>
            <person name="Amoako-Attah I."/>
            <person name="Bukari Y."/>
            <person name="Meinhardt L.W."/>
            <person name="Bailey B.A."/>
            <person name="Cohen S.P."/>
        </authorList>
    </citation>
    <scope>NUCLEOTIDE SEQUENCE [LARGE SCALE GENOMIC DNA]</scope>
    <source>
        <strain evidence="2 3">MS-2</strain>
    </source>
</reference>
<feature type="domain" description="MACPF" evidence="1">
    <location>
        <begin position="1"/>
        <end position="317"/>
    </location>
</feature>